<dbReference type="RefSeq" id="WP_103983619.1">
    <property type="nucleotide sequence ID" value="NZ_FNVS01000011.1"/>
</dbReference>
<accession>A0A8G2F338</accession>
<feature type="domain" description="Glycosyltransferase 2-like" evidence="1">
    <location>
        <begin position="10"/>
        <end position="177"/>
    </location>
</feature>
<comment type="caution">
    <text evidence="2">The sequence shown here is derived from an EMBL/GenBank/DDBJ whole genome shotgun (WGS) entry which is preliminary data.</text>
</comment>
<keyword evidence="3" id="KW-1185">Reference proteome</keyword>
<dbReference type="CDD" id="cd04179">
    <property type="entry name" value="DPM_DPG-synthase_like"/>
    <property type="match status" value="1"/>
</dbReference>
<dbReference type="Pfam" id="PF00535">
    <property type="entry name" value="Glycos_transf_2"/>
    <property type="match status" value="1"/>
</dbReference>
<dbReference type="SUPFAM" id="SSF53448">
    <property type="entry name" value="Nucleotide-diphospho-sugar transferases"/>
    <property type="match status" value="1"/>
</dbReference>
<dbReference type="EMBL" id="FNVS01000011">
    <property type="protein sequence ID" value="SEF98587.1"/>
    <property type="molecule type" value="Genomic_DNA"/>
</dbReference>
<keyword evidence="2" id="KW-0808">Transferase</keyword>
<gene>
    <name evidence="2" type="ORF">SAMN05444001_11138</name>
</gene>
<reference evidence="2 3" key="1">
    <citation type="submission" date="2016-10" db="EMBL/GenBank/DDBJ databases">
        <authorList>
            <person name="Varghese N."/>
            <person name="Submissions S."/>
        </authorList>
    </citation>
    <scope>NUCLEOTIDE SEQUENCE [LARGE SCALE GENOMIC DNA]</scope>
    <source>
        <strain evidence="2 3">DSM 29073</strain>
    </source>
</reference>
<sequence length="240" mass="27761">MENSRNKTLSIIIPSYNEERTIVQILNKIISVQLIEQTQKEIIIVDDGSKDSTKELVNNYISSHPNESIYLIQHTVNQGKGMAIRTGITKVSGDYVIIQDADLEYEPEDYNLLLPELIYNQKKVVYGSRFLIKENKHSYQSFYYGGLLVTTVTNILFNQHLTDEPTCYKAFNSEFLKSIPLKCTGFEFCPEVTAKVAKYGIKIKEIPIHYYPRSINEGKKIRWTDGIEAIWILIKYRFTD</sequence>
<dbReference type="AlphaFoldDB" id="A0A8G2F338"/>
<dbReference type="InterPro" id="IPR050256">
    <property type="entry name" value="Glycosyltransferase_2"/>
</dbReference>
<dbReference type="GO" id="GO:0016740">
    <property type="term" value="F:transferase activity"/>
    <property type="evidence" value="ECO:0007669"/>
    <property type="project" value="UniProtKB-KW"/>
</dbReference>
<dbReference type="InterPro" id="IPR029044">
    <property type="entry name" value="Nucleotide-diphossugar_trans"/>
</dbReference>
<evidence type="ECO:0000313" key="2">
    <source>
        <dbReference type="EMBL" id="SEF98587.1"/>
    </source>
</evidence>
<dbReference type="PANTHER" id="PTHR48090">
    <property type="entry name" value="UNDECAPRENYL-PHOSPHATE 4-DEOXY-4-FORMAMIDO-L-ARABINOSE TRANSFERASE-RELATED"/>
    <property type="match status" value="1"/>
</dbReference>
<dbReference type="Proteomes" id="UP000236725">
    <property type="component" value="Unassembled WGS sequence"/>
</dbReference>
<dbReference type="Gene3D" id="3.90.550.10">
    <property type="entry name" value="Spore Coat Polysaccharide Biosynthesis Protein SpsA, Chain A"/>
    <property type="match status" value="1"/>
</dbReference>
<proteinExistence type="predicted"/>
<protein>
    <submittedName>
        <fullName evidence="2">Glycosyl transferase family 2</fullName>
    </submittedName>
</protein>
<name>A0A8G2F338_9BACT</name>
<evidence type="ECO:0000259" key="1">
    <source>
        <dbReference type="Pfam" id="PF00535"/>
    </source>
</evidence>
<organism evidence="2 3">
    <name type="scientific">Parabacteroides chinchillae</name>
    <dbReference type="NCBI Taxonomy" id="871327"/>
    <lineage>
        <taxon>Bacteria</taxon>
        <taxon>Pseudomonadati</taxon>
        <taxon>Bacteroidota</taxon>
        <taxon>Bacteroidia</taxon>
        <taxon>Bacteroidales</taxon>
        <taxon>Tannerellaceae</taxon>
        <taxon>Parabacteroides</taxon>
    </lineage>
</organism>
<dbReference type="PANTHER" id="PTHR48090:SF7">
    <property type="entry name" value="RFBJ PROTEIN"/>
    <property type="match status" value="1"/>
</dbReference>
<dbReference type="InterPro" id="IPR001173">
    <property type="entry name" value="Glyco_trans_2-like"/>
</dbReference>
<evidence type="ECO:0000313" key="3">
    <source>
        <dbReference type="Proteomes" id="UP000236725"/>
    </source>
</evidence>